<dbReference type="SUPFAM" id="SSF109604">
    <property type="entry name" value="HD-domain/PDEase-like"/>
    <property type="match status" value="1"/>
</dbReference>
<proteinExistence type="predicted"/>
<evidence type="ECO:0000313" key="2">
    <source>
        <dbReference type="Proteomes" id="UP000046122"/>
    </source>
</evidence>
<name>A0A090GUC4_MESPL</name>
<evidence type="ECO:0000313" key="1">
    <source>
        <dbReference type="EMBL" id="CDX55953.1"/>
    </source>
</evidence>
<dbReference type="AlphaFoldDB" id="A0A090GUC4"/>
<dbReference type="EMBL" id="CCNE01000014">
    <property type="protein sequence ID" value="CDX55953.1"/>
    <property type="molecule type" value="Genomic_DNA"/>
</dbReference>
<accession>A0A090GUC4</accession>
<sequence>MRPEQTSRNPKAVVIPTFKPDGSPFDLVDPKPSDISFADMANTLSKLARFNGLYRCPAYSVAQHSVMGADALYRETGDGVAAGYFLLHDGHEYALGDITRPAVDLIQHHIARLAEEAGLEAVAFVDRLAHKALASVKSSIDAAIYQAAGLPDVNAVSQYARQIREMDDRMLVAEAMALFGASSRSACLPHVVLPPPKLVGAIVPWGAMKAELAFIERLQRYLGIAATRS</sequence>
<gene>
    <name evidence="1" type="ORF">MPL3365_210158</name>
</gene>
<dbReference type="Gene3D" id="1.10.3210.10">
    <property type="entry name" value="Hypothetical protein af1432"/>
    <property type="match status" value="1"/>
</dbReference>
<organism evidence="1 2">
    <name type="scientific">Mesorhizobium plurifarium</name>
    <dbReference type="NCBI Taxonomy" id="69974"/>
    <lineage>
        <taxon>Bacteria</taxon>
        <taxon>Pseudomonadati</taxon>
        <taxon>Pseudomonadota</taxon>
        <taxon>Alphaproteobacteria</taxon>
        <taxon>Hyphomicrobiales</taxon>
        <taxon>Phyllobacteriaceae</taxon>
        <taxon>Mesorhizobium</taxon>
    </lineage>
</organism>
<dbReference type="Proteomes" id="UP000046122">
    <property type="component" value="Unassembled WGS sequence"/>
</dbReference>
<protein>
    <submittedName>
        <fullName evidence="1">HD domain protein</fullName>
    </submittedName>
</protein>
<reference evidence="1 2" key="1">
    <citation type="submission" date="2014-08" db="EMBL/GenBank/DDBJ databases">
        <authorList>
            <person name="Moulin Lionel"/>
        </authorList>
    </citation>
    <scope>NUCLEOTIDE SEQUENCE [LARGE SCALE GENOMIC DNA]</scope>
</reference>